<sequence>MLEEKVQPYIQNIDNGILSKPIVLQSQNQEHKGWRNKRVEYDMDLVDFVVKSLRSLANERRERSSARNKLIDLNLPAPVDEDEVINLPAPVDEDEVISIVSNAA</sequence>
<evidence type="ECO:0000313" key="1">
    <source>
        <dbReference type="EnsemblPlants" id="QL06p017442:mrna"/>
    </source>
</evidence>
<keyword evidence="2" id="KW-1185">Reference proteome</keyword>
<reference evidence="1 2" key="1">
    <citation type="journal article" date="2016" name="G3 (Bethesda)">
        <title>First Draft Assembly and Annotation of the Genome of a California Endemic Oak Quercus lobata Nee (Fagaceae).</title>
        <authorList>
            <person name="Sork V.L."/>
            <person name="Fitz-Gibbon S.T."/>
            <person name="Puiu D."/>
            <person name="Crepeau M."/>
            <person name="Gugger P.F."/>
            <person name="Sherman R."/>
            <person name="Stevens K."/>
            <person name="Langley C.H."/>
            <person name="Pellegrini M."/>
            <person name="Salzberg S.L."/>
        </authorList>
    </citation>
    <scope>NUCLEOTIDE SEQUENCE [LARGE SCALE GENOMIC DNA]</scope>
    <source>
        <strain evidence="1 2">cv. SW786</strain>
    </source>
</reference>
<protein>
    <submittedName>
        <fullName evidence="1">Uncharacterized protein</fullName>
    </submittedName>
</protein>
<proteinExistence type="predicted"/>
<organism evidence="1 2">
    <name type="scientific">Quercus lobata</name>
    <name type="common">Valley oak</name>
    <dbReference type="NCBI Taxonomy" id="97700"/>
    <lineage>
        <taxon>Eukaryota</taxon>
        <taxon>Viridiplantae</taxon>
        <taxon>Streptophyta</taxon>
        <taxon>Embryophyta</taxon>
        <taxon>Tracheophyta</taxon>
        <taxon>Spermatophyta</taxon>
        <taxon>Magnoliopsida</taxon>
        <taxon>eudicotyledons</taxon>
        <taxon>Gunneridae</taxon>
        <taxon>Pentapetalae</taxon>
        <taxon>rosids</taxon>
        <taxon>fabids</taxon>
        <taxon>Fagales</taxon>
        <taxon>Fagaceae</taxon>
        <taxon>Quercus</taxon>
    </lineage>
</organism>
<reference evidence="1" key="2">
    <citation type="submission" date="2021-01" db="UniProtKB">
        <authorList>
            <consortium name="EnsemblPlants"/>
        </authorList>
    </citation>
    <scope>IDENTIFICATION</scope>
</reference>
<dbReference type="Gramene" id="QL06p017442:mrna">
    <property type="protein sequence ID" value="QL06p017442:mrna"/>
    <property type="gene ID" value="QL06p017442"/>
</dbReference>
<accession>A0A7N2LXN2</accession>
<evidence type="ECO:0000313" key="2">
    <source>
        <dbReference type="Proteomes" id="UP000594261"/>
    </source>
</evidence>
<dbReference type="InParanoid" id="A0A7N2LXN2"/>
<dbReference type="EMBL" id="LRBV02000006">
    <property type="status" value="NOT_ANNOTATED_CDS"/>
    <property type="molecule type" value="Genomic_DNA"/>
</dbReference>
<dbReference type="EnsemblPlants" id="QL06p017442:mrna">
    <property type="protein sequence ID" value="QL06p017442:mrna"/>
    <property type="gene ID" value="QL06p017442"/>
</dbReference>
<dbReference type="AlphaFoldDB" id="A0A7N2LXN2"/>
<name>A0A7N2LXN2_QUELO</name>
<dbReference type="Proteomes" id="UP000594261">
    <property type="component" value="Chromosome 6"/>
</dbReference>